<reference evidence="8" key="1">
    <citation type="submission" date="2021-02" db="EMBL/GenBank/DDBJ databases">
        <authorList>
            <person name="Nowell W R."/>
        </authorList>
    </citation>
    <scope>NUCLEOTIDE SEQUENCE</scope>
</reference>
<comment type="caution">
    <text evidence="8">The sequence shown here is derived from an EMBL/GenBank/DDBJ whole genome shotgun (WGS) entry which is preliminary data.</text>
</comment>
<dbReference type="PANTHER" id="PTHR46481">
    <property type="entry name" value="ZINC FINGER BED DOMAIN-CONTAINING PROTEIN 4"/>
    <property type="match status" value="1"/>
</dbReference>
<dbReference type="Proteomes" id="UP000681722">
    <property type="component" value="Unassembled WGS sequence"/>
</dbReference>
<keyword evidence="4" id="KW-0862">Zinc</keyword>
<evidence type="ECO:0000256" key="3">
    <source>
        <dbReference type="ARBA" id="ARBA00022771"/>
    </source>
</evidence>
<dbReference type="GO" id="GO:0046983">
    <property type="term" value="F:protein dimerization activity"/>
    <property type="evidence" value="ECO:0007669"/>
    <property type="project" value="InterPro"/>
</dbReference>
<name>A0A815JGA6_9BILA</name>
<dbReference type="EMBL" id="CAJNOQ010016493">
    <property type="protein sequence ID" value="CAF1381911.1"/>
    <property type="molecule type" value="Genomic_DNA"/>
</dbReference>
<dbReference type="PANTHER" id="PTHR46481:SF10">
    <property type="entry name" value="ZINC FINGER BED DOMAIN-CONTAINING PROTEIN 39"/>
    <property type="match status" value="1"/>
</dbReference>
<accession>A0A815JGA6</accession>
<dbReference type="Proteomes" id="UP000663829">
    <property type="component" value="Unassembled WGS sequence"/>
</dbReference>
<evidence type="ECO:0000259" key="7">
    <source>
        <dbReference type="Pfam" id="PF05699"/>
    </source>
</evidence>
<dbReference type="Pfam" id="PF05699">
    <property type="entry name" value="Dimer_Tnp_hAT"/>
    <property type="match status" value="1"/>
</dbReference>
<evidence type="ECO:0000256" key="4">
    <source>
        <dbReference type="ARBA" id="ARBA00022833"/>
    </source>
</evidence>
<dbReference type="InterPro" id="IPR008906">
    <property type="entry name" value="HATC_C_dom"/>
</dbReference>
<evidence type="ECO:0000256" key="1">
    <source>
        <dbReference type="ARBA" id="ARBA00004123"/>
    </source>
</evidence>
<keyword evidence="3" id="KW-0863">Zinc-finger</keyword>
<organism evidence="8 10">
    <name type="scientific">Didymodactylos carnosus</name>
    <dbReference type="NCBI Taxonomy" id="1234261"/>
    <lineage>
        <taxon>Eukaryota</taxon>
        <taxon>Metazoa</taxon>
        <taxon>Spiralia</taxon>
        <taxon>Gnathifera</taxon>
        <taxon>Rotifera</taxon>
        <taxon>Eurotatoria</taxon>
        <taxon>Bdelloidea</taxon>
        <taxon>Philodinida</taxon>
        <taxon>Philodinidae</taxon>
        <taxon>Didymodactylos</taxon>
    </lineage>
</organism>
<evidence type="ECO:0000256" key="5">
    <source>
        <dbReference type="ARBA" id="ARBA00023242"/>
    </source>
</evidence>
<comment type="subcellular location">
    <subcellularLocation>
        <location evidence="1">Nucleus</location>
    </subcellularLocation>
</comment>
<dbReference type="InterPro" id="IPR052035">
    <property type="entry name" value="ZnF_BED_domain_contain"/>
</dbReference>
<sequence>MNEFYLNAEDDDEDESDRDTTLRSSSHALEIELYINQGSDKSTKATDGVEEEEYNPLSFWGKMHSTYPVLSKVATRVLAVPAASAAVEREYSHPGNIITQKRSKLSPDAVNEIVFNNSYKKYHGKRDHTEEGKTR</sequence>
<feature type="region of interest" description="Disordered" evidence="6">
    <location>
        <begin position="1"/>
        <end position="23"/>
    </location>
</feature>
<dbReference type="EMBL" id="CAJOBC010081895">
    <property type="protein sequence ID" value="CAF4277273.1"/>
    <property type="molecule type" value="Genomic_DNA"/>
</dbReference>
<evidence type="ECO:0000313" key="8">
    <source>
        <dbReference type="EMBL" id="CAF1381911.1"/>
    </source>
</evidence>
<dbReference type="SUPFAM" id="SSF53098">
    <property type="entry name" value="Ribonuclease H-like"/>
    <property type="match status" value="1"/>
</dbReference>
<dbReference type="GO" id="GO:0005634">
    <property type="term" value="C:nucleus"/>
    <property type="evidence" value="ECO:0007669"/>
    <property type="project" value="UniProtKB-SubCell"/>
</dbReference>
<evidence type="ECO:0000313" key="10">
    <source>
        <dbReference type="Proteomes" id="UP000663829"/>
    </source>
</evidence>
<dbReference type="InterPro" id="IPR012337">
    <property type="entry name" value="RNaseH-like_sf"/>
</dbReference>
<evidence type="ECO:0000256" key="2">
    <source>
        <dbReference type="ARBA" id="ARBA00022723"/>
    </source>
</evidence>
<evidence type="ECO:0000256" key="6">
    <source>
        <dbReference type="SAM" id="MobiDB-lite"/>
    </source>
</evidence>
<feature type="domain" description="HAT C-terminal dimerisation" evidence="7">
    <location>
        <begin position="48"/>
        <end position="117"/>
    </location>
</feature>
<keyword evidence="5" id="KW-0539">Nucleus</keyword>
<dbReference type="AlphaFoldDB" id="A0A815JGA6"/>
<keyword evidence="2" id="KW-0479">Metal-binding</keyword>
<feature type="compositionally biased region" description="Acidic residues" evidence="6">
    <location>
        <begin position="8"/>
        <end position="17"/>
    </location>
</feature>
<keyword evidence="10" id="KW-1185">Reference proteome</keyword>
<gene>
    <name evidence="8" type="ORF">GPM918_LOCUS32371</name>
    <name evidence="9" type="ORF">SRO942_LOCUS33041</name>
</gene>
<protein>
    <recommendedName>
        <fullName evidence="7">HAT C-terminal dimerisation domain-containing protein</fullName>
    </recommendedName>
</protein>
<evidence type="ECO:0000313" key="9">
    <source>
        <dbReference type="EMBL" id="CAF4277273.1"/>
    </source>
</evidence>
<dbReference type="OrthoDB" id="10023994at2759"/>
<dbReference type="GO" id="GO:0008270">
    <property type="term" value="F:zinc ion binding"/>
    <property type="evidence" value="ECO:0007669"/>
    <property type="project" value="UniProtKB-KW"/>
</dbReference>
<proteinExistence type="predicted"/>